<sequence>MKHLLKAGVAALALITCVAAAQAETIRIGVLTDMAGPLSDAQGPGSVEATRMAVEDFGGKLLGEKIEVIGADHQNKADIGAAIARDWYDTRNVQMIMDLGSSAVAIAVQNIAKDKNRLSVATGAASSELTNKHCNTNAIQWGYDTYQFAKGITGPVVKAGGDKWFFISADYAFGHALENDTRKNVEAMGGKVLGSVRHPINNLDFSSFLMQAKNSGANVIAIASAIADQQNALKQGQEFGIFDDKTKAAAMALLLSDVHSVGLKAAQNTTVSSIFYWDADDESRAFSERYAKKMGRPPSEAQAMNYSGTLAWLRAAEAAKSVDTDKVLAQLRSGPIKAPFIKNGELRADGKLVRDIWLMKVKAPEASKKPWDYMEITGTIAGKDAFRPVSESECKLLKG</sequence>
<dbReference type="Pfam" id="PF13458">
    <property type="entry name" value="Peripla_BP_6"/>
    <property type="match status" value="1"/>
</dbReference>
<dbReference type="InterPro" id="IPR051010">
    <property type="entry name" value="BCAA_transport"/>
</dbReference>
<feature type="domain" description="Leucine-binding protein" evidence="5">
    <location>
        <begin position="25"/>
        <end position="362"/>
    </location>
</feature>
<dbReference type="CDD" id="cd06327">
    <property type="entry name" value="PBP1_SBP-like"/>
    <property type="match status" value="1"/>
</dbReference>
<keyword evidence="3" id="KW-0029">Amino-acid transport</keyword>
<evidence type="ECO:0000313" key="7">
    <source>
        <dbReference type="Proteomes" id="UP000294881"/>
    </source>
</evidence>
<keyword evidence="3" id="KW-0813">Transport</keyword>
<dbReference type="OrthoDB" id="7235949at2"/>
<proteinExistence type="inferred from homology"/>
<dbReference type="AlphaFoldDB" id="A0A4R2GTC6"/>
<evidence type="ECO:0000256" key="4">
    <source>
        <dbReference type="SAM" id="SignalP"/>
    </source>
</evidence>
<dbReference type="Proteomes" id="UP000294881">
    <property type="component" value="Unassembled WGS sequence"/>
</dbReference>
<evidence type="ECO:0000313" key="6">
    <source>
        <dbReference type="EMBL" id="TCO11986.1"/>
    </source>
</evidence>
<dbReference type="GO" id="GO:0006865">
    <property type="term" value="P:amino acid transport"/>
    <property type="evidence" value="ECO:0007669"/>
    <property type="project" value="UniProtKB-KW"/>
</dbReference>
<comment type="caution">
    <text evidence="6">The sequence shown here is derived from an EMBL/GenBank/DDBJ whole genome shotgun (WGS) entry which is preliminary data.</text>
</comment>
<dbReference type="InterPro" id="IPR028082">
    <property type="entry name" value="Peripla_BP_I"/>
</dbReference>
<dbReference type="PANTHER" id="PTHR30483:SF6">
    <property type="entry name" value="PERIPLASMIC BINDING PROTEIN OF ABC TRANSPORTER FOR NATURAL AMINO ACIDS"/>
    <property type="match status" value="1"/>
</dbReference>
<gene>
    <name evidence="6" type="ORF">EV666_11024</name>
</gene>
<protein>
    <submittedName>
        <fullName evidence="6">Branched-chain amino acid transport system substrate-binding protein</fullName>
    </submittedName>
</protein>
<comment type="similarity">
    <text evidence="1">Belongs to the leucine-binding protein family.</text>
</comment>
<dbReference type="SUPFAM" id="SSF53822">
    <property type="entry name" value="Periplasmic binding protein-like I"/>
    <property type="match status" value="1"/>
</dbReference>
<dbReference type="InterPro" id="IPR028081">
    <property type="entry name" value="Leu-bd"/>
</dbReference>
<evidence type="ECO:0000259" key="5">
    <source>
        <dbReference type="Pfam" id="PF13458"/>
    </source>
</evidence>
<dbReference type="RefSeq" id="WP_132007965.1">
    <property type="nucleotide sequence ID" value="NZ_JBHUNN010000002.1"/>
</dbReference>
<dbReference type="Gene3D" id="3.40.50.2300">
    <property type="match status" value="2"/>
</dbReference>
<evidence type="ECO:0000256" key="2">
    <source>
        <dbReference type="ARBA" id="ARBA00022729"/>
    </source>
</evidence>
<dbReference type="EMBL" id="SLWL01000010">
    <property type="protein sequence ID" value="TCO11986.1"/>
    <property type="molecule type" value="Genomic_DNA"/>
</dbReference>
<feature type="signal peptide" evidence="4">
    <location>
        <begin position="1"/>
        <end position="23"/>
    </location>
</feature>
<evidence type="ECO:0000256" key="3">
    <source>
        <dbReference type="ARBA" id="ARBA00022970"/>
    </source>
</evidence>
<keyword evidence="7" id="KW-1185">Reference proteome</keyword>
<organism evidence="6 7">
    <name type="scientific">Camelimonas lactis</name>
    <dbReference type="NCBI Taxonomy" id="659006"/>
    <lineage>
        <taxon>Bacteria</taxon>
        <taxon>Pseudomonadati</taxon>
        <taxon>Pseudomonadota</taxon>
        <taxon>Alphaproteobacteria</taxon>
        <taxon>Hyphomicrobiales</taxon>
        <taxon>Chelatococcaceae</taxon>
        <taxon>Camelimonas</taxon>
    </lineage>
</organism>
<feature type="chain" id="PRO_5020342061" evidence="4">
    <location>
        <begin position="24"/>
        <end position="399"/>
    </location>
</feature>
<accession>A0A4R2GTC6</accession>
<name>A0A4R2GTC6_9HYPH</name>
<evidence type="ECO:0000256" key="1">
    <source>
        <dbReference type="ARBA" id="ARBA00010062"/>
    </source>
</evidence>
<keyword evidence="2 4" id="KW-0732">Signal</keyword>
<reference evidence="6 7" key="1">
    <citation type="submission" date="2019-03" db="EMBL/GenBank/DDBJ databases">
        <title>Genomic Encyclopedia of Type Strains, Phase IV (KMG-IV): sequencing the most valuable type-strain genomes for metagenomic binning, comparative biology and taxonomic classification.</title>
        <authorList>
            <person name="Goeker M."/>
        </authorList>
    </citation>
    <scope>NUCLEOTIDE SEQUENCE [LARGE SCALE GENOMIC DNA]</scope>
    <source>
        <strain evidence="6 7">DSM 22958</strain>
    </source>
</reference>
<dbReference type="PANTHER" id="PTHR30483">
    <property type="entry name" value="LEUCINE-SPECIFIC-BINDING PROTEIN"/>
    <property type="match status" value="1"/>
</dbReference>